<dbReference type="SUPFAM" id="SSF51735">
    <property type="entry name" value="NAD(P)-binding Rossmann-fold domains"/>
    <property type="match status" value="1"/>
</dbReference>
<keyword evidence="5" id="KW-1185">Reference proteome</keyword>
<sequence length="366" mass="40758">MSHSDKRVFLTGASGFIASHILADLIELGYQTTASVRSETKAQEILNLHPEWKGKVTFVFVKDIATPGAFDDVFKQEKNGFDYIIHTASPVNFNVTDFQKDLIDPAIQGYVANSIPHAGGPQVKRLVLLGSAVSVLDSFQDVSVAGADYTEKDWNPVTAASAIESKNAVLGYNASKKLAEKAAWKFLEDNKPAFDLTVMNPDIIIGPMLQPVHGSKNVNETNNFAVYNFLNGTYKQIKGLTFPFYHFVDVRNVSRAHILSLSNPAASNQRILLISDLITPQLIINNIRKHFPELKERIIEGNPSQILPDNVKPTGWNTKKSYDVFGKEWAYIDLETSVVDTVQDLLRLEKEWHTLEVHQEQIGGAH</sequence>
<dbReference type="AlphaFoldDB" id="A0A8H4W6T7"/>
<dbReference type="Pfam" id="PF01370">
    <property type="entry name" value="Epimerase"/>
    <property type="match status" value="1"/>
</dbReference>
<dbReference type="InterPro" id="IPR036291">
    <property type="entry name" value="NAD(P)-bd_dom_sf"/>
</dbReference>
<feature type="domain" description="NAD-dependent epimerase/dehydratase" evidence="3">
    <location>
        <begin position="8"/>
        <end position="268"/>
    </location>
</feature>
<evidence type="ECO:0000259" key="3">
    <source>
        <dbReference type="Pfam" id="PF01370"/>
    </source>
</evidence>
<evidence type="ECO:0000313" key="4">
    <source>
        <dbReference type="EMBL" id="KAF4633780.1"/>
    </source>
</evidence>
<dbReference type="GO" id="GO:0016616">
    <property type="term" value="F:oxidoreductase activity, acting on the CH-OH group of donors, NAD or NADP as acceptor"/>
    <property type="evidence" value="ECO:0007669"/>
    <property type="project" value="TreeGrafter"/>
</dbReference>
<dbReference type="InterPro" id="IPR001509">
    <property type="entry name" value="Epimerase_deHydtase"/>
</dbReference>
<keyword evidence="1" id="KW-0560">Oxidoreductase</keyword>
<proteinExistence type="inferred from homology"/>
<dbReference type="Gene3D" id="3.40.50.720">
    <property type="entry name" value="NAD(P)-binding Rossmann-like Domain"/>
    <property type="match status" value="1"/>
</dbReference>
<protein>
    <recommendedName>
        <fullName evidence="3">NAD-dependent epimerase/dehydratase domain-containing protein</fullName>
    </recommendedName>
</protein>
<reference evidence="4 5" key="1">
    <citation type="submission" date="2020-03" db="EMBL/GenBank/DDBJ databases">
        <title>Draft Genome Sequence of Cudoniella acicularis.</title>
        <authorList>
            <person name="Buettner E."/>
            <person name="Kellner H."/>
        </authorList>
    </citation>
    <scope>NUCLEOTIDE SEQUENCE [LARGE SCALE GENOMIC DNA]</scope>
    <source>
        <strain evidence="4 5">DSM 108380</strain>
    </source>
</reference>
<dbReference type="InterPro" id="IPR050425">
    <property type="entry name" value="NAD(P)_dehydrat-like"/>
</dbReference>
<accession>A0A8H4W6T7</accession>
<dbReference type="EMBL" id="JAAMPI010000232">
    <property type="protein sequence ID" value="KAF4633780.1"/>
    <property type="molecule type" value="Genomic_DNA"/>
</dbReference>
<comment type="similarity">
    <text evidence="2">Belongs to the NAD(P)-dependent epimerase/dehydratase family. Dihydroflavonol-4-reductase subfamily.</text>
</comment>
<dbReference type="OrthoDB" id="2735536at2759"/>
<gene>
    <name evidence="4" type="ORF">G7Y89_g4328</name>
</gene>
<evidence type="ECO:0000256" key="1">
    <source>
        <dbReference type="ARBA" id="ARBA00023002"/>
    </source>
</evidence>
<evidence type="ECO:0000256" key="2">
    <source>
        <dbReference type="ARBA" id="ARBA00023445"/>
    </source>
</evidence>
<name>A0A8H4W6T7_9HELO</name>
<organism evidence="4 5">
    <name type="scientific">Cudoniella acicularis</name>
    <dbReference type="NCBI Taxonomy" id="354080"/>
    <lineage>
        <taxon>Eukaryota</taxon>
        <taxon>Fungi</taxon>
        <taxon>Dikarya</taxon>
        <taxon>Ascomycota</taxon>
        <taxon>Pezizomycotina</taxon>
        <taxon>Leotiomycetes</taxon>
        <taxon>Helotiales</taxon>
        <taxon>Tricladiaceae</taxon>
        <taxon>Cudoniella</taxon>
    </lineage>
</organism>
<dbReference type="PANTHER" id="PTHR10366">
    <property type="entry name" value="NAD DEPENDENT EPIMERASE/DEHYDRATASE"/>
    <property type="match status" value="1"/>
</dbReference>
<dbReference type="Proteomes" id="UP000566819">
    <property type="component" value="Unassembled WGS sequence"/>
</dbReference>
<evidence type="ECO:0000313" key="5">
    <source>
        <dbReference type="Proteomes" id="UP000566819"/>
    </source>
</evidence>
<comment type="caution">
    <text evidence="4">The sequence shown here is derived from an EMBL/GenBank/DDBJ whole genome shotgun (WGS) entry which is preliminary data.</text>
</comment>
<dbReference type="PANTHER" id="PTHR10366:SF814">
    <property type="entry name" value="NAD-DEPENDENT EPIMERASE_DEHYDRATASE DOMAIN-CONTAINING PROTEIN"/>
    <property type="match status" value="1"/>
</dbReference>